<dbReference type="STRING" id="566551.HMPREF0201_00689"/>
<name>S3J4E1_9ENTR</name>
<proteinExistence type="predicted"/>
<evidence type="ECO:0000313" key="1">
    <source>
        <dbReference type="EMBL" id="EPF20090.1"/>
    </source>
</evidence>
<reference evidence="1 2" key="1">
    <citation type="submission" date="2013-04" db="EMBL/GenBank/DDBJ databases">
        <authorList>
            <person name="Weinstock G."/>
            <person name="Sodergren E."/>
            <person name="Lobos E.A."/>
            <person name="Fulton L."/>
            <person name="Fulton R."/>
            <person name="Courtney L."/>
            <person name="Fronick C."/>
            <person name="O'Laughlin M."/>
            <person name="Godfrey J."/>
            <person name="Wilson R.M."/>
            <person name="Miner T."/>
            <person name="Farmer C."/>
            <person name="Delehaunty K."/>
            <person name="Cordes M."/>
            <person name="Minx P."/>
            <person name="Tomlinson C."/>
            <person name="Chen J."/>
            <person name="Wollam A."/>
            <person name="Pepin K.H."/>
            <person name="Palsikar V.B."/>
            <person name="Zhang X."/>
            <person name="Suruliraj S."/>
            <person name="Perna N.T."/>
            <person name="Plunkett G."/>
            <person name="Warren W."/>
            <person name="Mitreva M."/>
            <person name="Mardis E.R."/>
            <person name="Wilson R.K."/>
        </authorList>
    </citation>
    <scope>NUCLEOTIDE SEQUENCE [LARGE SCALE GENOMIC DNA]</scope>
    <source>
        <strain evidence="1 2">DSM 4568</strain>
    </source>
</reference>
<dbReference type="EMBL" id="ATDT01000004">
    <property type="protein sequence ID" value="EPF20090.1"/>
    <property type="molecule type" value="Genomic_DNA"/>
</dbReference>
<organism evidence="1 2">
    <name type="scientific">Cedecea davisae DSM 4568</name>
    <dbReference type="NCBI Taxonomy" id="566551"/>
    <lineage>
        <taxon>Bacteria</taxon>
        <taxon>Pseudomonadati</taxon>
        <taxon>Pseudomonadota</taxon>
        <taxon>Gammaproteobacteria</taxon>
        <taxon>Enterobacterales</taxon>
        <taxon>Enterobacteriaceae</taxon>
        <taxon>Cedecea</taxon>
    </lineage>
</organism>
<dbReference type="AlphaFoldDB" id="S3J4E1"/>
<sequence>MLFFICYPKNGESLQNYSRSRAPAKNRKGFIVRRLKIYDNLGERLNIRNKVCMS</sequence>
<evidence type="ECO:0000313" key="2">
    <source>
        <dbReference type="Proteomes" id="UP000014585"/>
    </source>
</evidence>
<gene>
    <name evidence="1" type="ORF">HMPREF0201_00689</name>
</gene>
<dbReference type="Proteomes" id="UP000014585">
    <property type="component" value="Unassembled WGS sequence"/>
</dbReference>
<accession>S3J4E1</accession>
<protein>
    <submittedName>
        <fullName evidence="1">Uncharacterized protein</fullName>
    </submittedName>
</protein>
<dbReference type="HOGENOM" id="CLU_3041654_0_0_6"/>
<comment type="caution">
    <text evidence="1">The sequence shown here is derived from an EMBL/GenBank/DDBJ whole genome shotgun (WGS) entry which is preliminary data.</text>
</comment>